<protein>
    <submittedName>
        <fullName evidence="1">Uncharacterized protein</fullName>
    </submittedName>
</protein>
<organism evidence="1">
    <name type="scientific">marine sediment metagenome</name>
    <dbReference type="NCBI Taxonomy" id="412755"/>
    <lineage>
        <taxon>unclassified sequences</taxon>
        <taxon>metagenomes</taxon>
        <taxon>ecological metagenomes</taxon>
    </lineage>
</organism>
<comment type="caution">
    <text evidence="1">The sequence shown here is derived from an EMBL/GenBank/DDBJ whole genome shotgun (WGS) entry which is preliminary data.</text>
</comment>
<name>A0A0F9CGP3_9ZZZZ</name>
<dbReference type="EMBL" id="LAZR01033302">
    <property type="protein sequence ID" value="KKL48498.1"/>
    <property type="molecule type" value="Genomic_DNA"/>
</dbReference>
<reference evidence="1" key="1">
    <citation type="journal article" date="2015" name="Nature">
        <title>Complex archaea that bridge the gap between prokaryotes and eukaryotes.</title>
        <authorList>
            <person name="Spang A."/>
            <person name="Saw J.H."/>
            <person name="Jorgensen S.L."/>
            <person name="Zaremba-Niedzwiedzka K."/>
            <person name="Martijn J."/>
            <person name="Lind A.E."/>
            <person name="van Eijk R."/>
            <person name="Schleper C."/>
            <person name="Guy L."/>
            <person name="Ettema T.J."/>
        </authorList>
    </citation>
    <scope>NUCLEOTIDE SEQUENCE</scope>
</reference>
<gene>
    <name evidence="1" type="ORF">LCGC14_2324940</name>
</gene>
<feature type="non-terminal residue" evidence="1">
    <location>
        <position position="70"/>
    </location>
</feature>
<dbReference type="AlphaFoldDB" id="A0A0F9CGP3"/>
<proteinExistence type="predicted"/>
<evidence type="ECO:0000313" key="1">
    <source>
        <dbReference type="EMBL" id="KKL48498.1"/>
    </source>
</evidence>
<sequence>MGKAKLVEIEGKPGVYTYEGLERTPETILRVELQSLQIEYEIKRRKIIEKHEEDFQRCKLDVLYRISTFF</sequence>
<accession>A0A0F9CGP3</accession>